<dbReference type="Proteomes" id="UP000054097">
    <property type="component" value="Unassembled WGS sequence"/>
</dbReference>
<feature type="transmembrane region" description="Helical" evidence="2">
    <location>
        <begin position="287"/>
        <end position="307"/>
    </location>
</feature>
<organism evidence="3 4">
    <name type="scientific">Serendipita vermifera MAFF 305830</name>
    <dbReference type="NCBI Taxonomy" id="933852"/>
    <lineage>
        <taxon>Eukaryota</taxon>
        <taxon>Fungi</taxon>
        <taxon>Dikarya</taxon>
        <taxon>Basidiomycota</taxon>
        <taxon>Agaricomycotina</taxon>
        <taxon>Agaricomycetes</taxon>
        <taxon>Sebacinales</taxon>
        <taxon>Serendipitaceae</taxon>
        <taxon>Serendipita</taxon>
    </lineage>
</organism>
<protein>
    <submittedName>
        <fullName evidence="3">Uncharacterized protein</fullName>
    </submittedName>
</protein>
<keyword evidence="2" id="KW-0472">Membrane</keyword>
<keyword evidence="2" id="KW-1133">Transmembrane helix</keyword>
<feature type="compositionally biased region" description="Low complexity" evidence="1">
    <location>
        <begin position="371"/>
        <end position="387"/>
    </location>
</feature>
<keyword evidence="2" id="KW-0812">Transmembrane</keyword>
<accession>A0A0C3ANJ3</accession>
<sequence length="487" mass="51062">MPASPISYDDFQVSQGFVDSGGPWNPGEAVSWDFAWYTSPADNWCDGTCLLSRILPPAEARNYHLSYTANISVSLAQFGGATSLGFTWSYWPLYTGSNIAAGTSLAMRSQVNDISYTDTIPATDWVRFSGDHSWGSTPVLSHSGTVAVNRGASSNTGYITLVIYFEPQATTDTEYVSHFTKDISFKITTPGQNAAAASSSRPATGTAGSSGATSPSSASASSSLSSSSSSASGSSASSQSSGLSPLSPFDPSGISSSPHSGDAAATNSPGGSSQNSQQGSLSTSAKVGVAIGSIALLALLIAGFLLYRRRRAAITRWEGHEAAPVAYPPEKQGRHFSSNAIPLVEAPYSVPTTPVMDIPSPYLRTQSNPAGSTYSGSHTSDTSSSQGAPPLYGAPMSDMLYAIPPTSLALAEFAEANRDMIGTDLEMRLAIAGYVPSDDPDNLSEEEWTNVHNLTRLELMRLRSLFAARTRRIEAAQRDSTGESSSS</sequence>
<feature type="compositionally biased region" description="Low complexity" evidence="1">
    <location>
        <begin position="268"/>
        <end position="280"/>
    </location>
</feature>
<dbReference type="HOGENOM" id="CLU_048313_0_0_1"/>
<proteinExistence type="predicted"/>
<evidence type="ECO:0000313" key="3">
    <source>
        <dbReference type="EMBL" id="KIM26125.1"/>
    </source>
</evidence>
<dbReference type="EMBL" id="KN824308">
    <property type="protein sequence ID" value="KIM26125.1"/>
    <property type="molecule type" value="Genomic_DNA"/>
</dbReference>
<feature type="compositionally biased region" description="Low complexity" evidence="1">
    <location>
        <begin position="194"/>
        <end position="247"/>
    </location>
</feature>
<reference evidence="3 4" key="1">
    <citation type="submission" date="2014-04" db="EMBL/GenBank/DDBJ databases">
        <authorList>
            <consortium name="DOE Joint Genome Institute"/>
            <person name="Kuo A."/>
            <person name="Zuccaro A."/>
            <person name="Kohler A."/>
            <person name="Nagy L.G."/>
            <person name="Floudas D."/>
            <person name="Copeland A."/>
            <person name="Barry K.W."/>
            <person name="Cichocki N."/>
            <person name="Veneault-Fourrey C."/>
            <person name="LaButti K."/>
            <person name="Lindquist E.A."/>
            <person name="Lipzen A."/>
            <person name="Lundell T."/>
            <person name="Morin E."/>
            <person name="Murat C."/>
            <person name="Sun H."/>
            <person name="Tunlid A."/>
            <person name="Henrissat B."/>
            <person name="Grigoriev I.V."/>
            <person name="Hibbett D.S."/>
            <person name="Martin F."/>
            <person name="Nordberg H.P."/>
            <person name="Cantor M.N."/>
            <person name="Hua S.X."/>
        </authorList>
    </citation>
    <scope>NUCLEOTIDE SEQUENCE [LARGE SCALE GENOMIC DNA]</scope>
    <source>
        <strain evidence="3 4">MAFF 305830</strain>
    </source>
</reference>
<gene>
    <name evidence="3" type="ORF">M408DRAFT_196567</name>
</gene>
<name>A0A0C3ANJ3_SERVB</name>
<feature type="region of interest" description="Disordered" evidence="1">
    <location>
        <begin position="359"/>
        <end position="390"/>
    </location>
</feature>
<keyword evidence="4" id="KW-1185">Reference proteome</keyword>
<reference evidence="4" key="2">
    <citation type="submission" date="2015-01" db="EMBL/GenBank/DDBJ databases">
        <title>Evolutionary Origins and Diversification of the Mycorrhizal Mutualists.</title>
        <authorList>
            <consortium name="DOE Joint Genome Institute"/>
            <consortium name="Mycorrhizal Genomics Consortium"/>
            <person name="Kohler A."/>
            <person name="Kuo A."/>
            <person name="Nagy L.G."/>
            <person name="Floudas D."/>
            <person name="Copeland A."/>
            <person name="Barry K.W."/>
            <person name="Cichocki N."/>
            <person name="Veneault-Fourrey C."/>
            <person name="LaButti K."/>
            <person name="Lindquist E.A."/>
            <person name="Lipzen A."/>
            <person name="Lundell T."/>
            <person name="Morin E."/>
            <person name="Murat C."/>
            <person name="Riley R."/>
            <person name="Ohm R."/>
            <person name="Sun H."/>
            <person name="Tunlid A."/>
            <person name="Henrissat B."/>
            <person name="Grigoriev I.V."/>
            <person name="Hibbett D.S."/>
            <person name="Martin F."/>
        </authorList>
    </citation>
    <scope>NUCLEOTIDE SEQUENCE [LARGE SCALE GENOMIC DNA]</scope>
    <source>
        <strain evidence="4">MAFF 305830</strain>
    </source>
</reference>
<evidence type="ECO:0000256" key="2">
    <source>
        <dbReference type="SAM" id="Phobius"/>
    </source>
</evidence>
<evidence type="ECO:0000313" key="4">
    <source>
        <dbReference type="Proteomes" id="UP000054097"/>
    </source>
</evidence>
<dbReference type="AlphaFoldDB" id="A0A0C3ANJ3"/>
<evidence type="ECO:0000256" key="1">
    <source>
        <dbReference type="SAM" id="MobiDB-lite"/>
    </source>
</evidence>
<feature type="region of interest" description="Disordered" evidence="1">
    <location>
        <begin position="194"/>
        <end position="280"/>
    </location>
</feature>